<dbReference type="PANTHER" id="PTHR30231">
    <property type="entry name" value="DNA POLYMERASE III SUBUNIT EPSILON"/>
    <property type="match status" value="1"/>
</dbReference>
<evidence type="ECO:0000259" key="8">
    <source>
        <dbReference type="SMART" id="SM00479"/>
    </source>
</evidence>
<dbReference type="Proteomes" id="UP000189941">
    <property type="component" value="Unassembled WGS sequence"/>
</dbReference>
<gene>
    <name evidence="9" type="ORF">SAMN02746011_00479</name>
</gene>
<dbReference type="CDD" id="cd06127">
    <property type="entry name" value="DEDDh"/>
    <property type="match status" value="1"/>
</dbReference>
<evidence type="ECO:0000256" key="4">
    <source>
        <dbReference type="ARBA" id="ARBA00022722"/>
    </source>
</evidence>
<accession>A0A1T4JZG9</accession>
<dbReference type="GO" id="GO:0008408">
    <property type="term" value="F:3'-5' exonuclease activity"/>
    <property type="evidence" value="ECO:0007669"/>
    <property type="project" value="TreeGrafter"/>
</dbReference>
<dbReference type="SUPFAM" id="SSF53098">
    <property type="entry name" value="Ribonuclease H-like"/>
    <property type="match status" value="1"/>
</dbReference>
<dbReference type="GO" id="GO:0003676">
    <property type="term" value="F:nucleic acid binding"/>
    <property type="evidence" value="ECO:0007669"/>
    <property type="project" value="InterPro"/>
</dbReference>
<dbReference type="Gene3D" id="3.30.420.10">
    <property type="entry name" value="Ribonuclease H-like superfamily/Ribonuclease H"/>
    <property type="match status" value="1"/>
</dbReference>
<dbReference type="GO" id="GO:0003887">
    <property type="term" value="F:DNA-directed DNA polymerase activity"/>
    <property type="evidence" value="ECO:0007669"/>
    <property type="project" value="UniProtKB-KW"/>
</dbReference>
<keyword evidence="10" id="KW-1185">Reference proteome</keyword>
<dbReference type="InterPro" id="IPR012337">
    <property type="entry name" value="RNaseH-like_sf"/>
</dbReference>
<dbReference type="AlphaFoldDB" id="A0A1T4JZG9"/>
<keyword evidence="1" id="KW-0808">Transferase</keyword>
<protein>
    <recommendedName>
        <fullName evidence="7">DNA polymerase III polC-type</fullName>
    </recommendedName>
</protein>
<dbReference type="InterPro" id="IPR036397">
    <property type="entry name" value="RNaseH_sf"/>
</dbReference>
<evidence type="ECO:0000256" key="3">
    <source>
        <dbReference type="ARBA" id="ARBA00022705"/>
    </source>
</evidence>
<dbReference type="FunFam" id="3.30.420.10:FF:000045">
    <property type="entry name" value="3'-5' exonuclease DinG"/>
    <property type="match status" value="1"/>
</dbReference>
<keyword evidence="6" id="KW-0239">DNA-directed DNA polymerase</keyword>
<evidence type="ECO:0000256" key="6">
    <source>
        <dbReference type="ARBA" id="ARBA00022932"/>
    </source>
</evidence>
<proteinExistence type="predicted"/>
<reference evidence="10" key="1">
    <citation type="submission" date="2017-02" db="EMBL/GenBank/DDBJ databases">
        <authorList>
            <person name="Varghese N."/>
            <person name="Submissions S."/>
        </authorList>
    </citation>
    <scope>NUCLEOTIDE SEQUENCE [LARGE SCALE GENOMIC DNA]</scope>
    <source>
        <strain evidence="10">DSM 15739</strain>
    </source>
</reference>
<keyword evidence="5 9" id="KW-0269">Exonuclease</keyword>
<dbReference type="EMBL" id="FUWO01000003">
    <property type="protein sequence ID" value="SJZ35590.1"/>
    <property type="molecule type" value="Genomic_DNA"/>
</dbReference>
<evidence type="ECO:0000256" key="5">
    <source>
        <dbReference type="ARBA" id="ARBA00022839"/>
    </source>
</evidence>
<dbReference type="PANTHER" id="PTHR30231:SF41">
    <property type="entry name" value="DNA POLYMERASE III SUBUNIT EPSILON"/>
    <property type="match status" value="1"/>
</dbReference>
<dbReference type="SMART" id="SM00479">
    <property type="entry name" value="EXOIII"/>
    <property type="match status" value="1"/>
</dbReference>
<feature type="domain" description="Exonuclease" evidence="8">
    <location>
        <begin position="6"/>
        <end position="173"/>
    </location>
</feature>
<evidence type="ECO:0000256" key="1">
    <source>
        <dbReference type="ARBA" id="ARBA00022679"/>
    </source>
</evidence>
<evidence type="ECO:0000313" key="9">
    <source>
        <dbReference type="EMBL" id="SJZ35590.1"/>
    </source>
</evidence>
<dbReference type="Pfam" id="PF00929">
    <property type="entry name" value="RNase_T"/>
    <property type="match status" value="1"/>
</dbReference>
<evidence type="ECO:0000256" key="7">
    <source>
        <dbReference type="ARBA" id="ARBA00070925"/>
    </source>
</evidence>
<dbReference type="OrthoDB" id="9803913at2"/>
<dbReference type="InterPro" id="IPR013520">
    <property type="entry name" value="Ribonucl_H"/>
</dbReference>
<evidence type="ECO:0000256" key="2">
    <source>
        <dbReference type="ARBA" id="ARBA00022695"/>
    </source>
</evidence>
<dbReference type="GO" id="GO:0005829">
    <property type="term" value="C:cytosol"/>
    <property type="evidence" value="ECO:0007669"/>
    <property type="project" value="TreeGrafter"/>
</dbReference>
<keyword evidence="5 9" id="KW-0378">Hydrolase</keyword>
<sequence length="831" mass="96915">METIKKIAYVDIETTGPSFSEGDRMIQIAAIIIENGQIIGEHSMLINPEREIPTHIQNLTGIKQEEVDKAPTFGKVANLWLNRLQDCLFVAHNLAFDLPFIEKSFEASHLTFDCKYALDSEWIARIMLPSATGFNLTELAQNLGIEFHNAHDAKMDALVTARILSDLAQAFYQLPGDASAKLVDLSRFLKHNEQYFFENPGEFILIDNTLRISQASQIETKQEDPLAKWILNQFQLNERVIVKANRAPLPLDTKRNLVHQITEPTVFVTNDVEYYQHHLPHCLSLKNKNEFLSRAALNWLIDHLHHLNLNQNELLQLLGVYQWSFVTQSGLLDELNSDIAINQIFEKHVPSHFMWHDDAYYQRYLKILTQTPYLLVNHQQIYKLKGLLNSAILKTGHYQLFIDDLGAFVYQLYAFNRLEIPLSQHFIELQNYYDSIMQMDELPETLKSLTEPMLSALKQINGLLISLLDEFKKEFTSFSKVQVQRYLVCEQELNQYLINQLTTIKQQLEQLRALSNEFHLDFQQYLEIILKGINSLLKVSLNNGDILIKSVQFNHNFFHLVLEYNDLQSDLGVTTILDAFNKVLILDQDYLETKQNVFGNNNLFESLKKINVPDIYYQKKLIKIPFGYLIDAENAIEMNDFEAMSYFQEKAAKAQVAFLKDNLEQCQQKIMIISPNRATVEYTYNLLSHDGTFKPYQLLAEGVTGSGRKVIRNFNDNDLSIMIISRHKIELEQLPTYDFIFDIFIHTLPFTSQNHPLSKKIKQFKGWSNNQLFDYYLIARMLGDFSQTLSLLNDFYPDSQIYLFDERIYTKYYSSQVREYFERWINFEIMD</sequence>
<keyword evidence="2" id="KW-0548">Nucleotidyltransferase</keyword>
<dbReference type="GO" id="GO:0045004">
    <property type="term" value="P:DNA replication proofreading"/>
    <property type="evidence" value="ECO:0007669"/>
    <property type="project" value="TreeGrafter"/>
</dbReference>
<keyword evidence="4" id="KW-0540">Nuclease</keyword>
<dbReference type="RefSeq" id="WP_159443835.1">
    <property type="nucleotide sequence ID" value="NZ_FUWO01000003.1"/>
</dbReference>
<evidence type="ECO:0000313" key="10">
    <source>
        <dbReference type="Proteomes" id="UP000189941"/>
    </source>
</evidence>
<name>A0A1T4JZG9_9LACT</name>
<keyword evidence="3" id="KW-0235">DNA replication</keyword>
<organism evidence="9 10">
    <name type="scientific">Globicatella sulfidifaciens DSM 15739</name>
    <dbReference type="NCBI Taxonomy" id="1121925"/>
    <lineage>
        <taxon>Bacteria</taxon>
        <taxon>Bacillati</taxon>
        <taxon>Bacillota</taxon>
        <taxon>Bacilli</taxon>
        <taxon>Lactobacillales</taxon>
        <taxon>Aerococcaceae</taxon>
        <taxon>Globicatella</taxon>
    </lineage>
</organism>
<dbReference type="STRING" id="1121925.SAMN02746011_00479"/>